<dbReference type="InterPro" id="IPR006311">
    <property type="entry name" value="TAT_signal"/>
</dbReference>
<proteinExistence type="predicted"/>
<dbReference type="Pfam" id="PF04199">
    <property type="entry name" value="Cyclase"/>
    <property type="match status" value="1"/>
</dbReference>
<dbReference type="Proteomes" id="UP000199473">
    <property type="component" value="Unassembled WGS sequence"/>
</dbReference>
<name>A0A1I4AFW7_9PROT</name>
<dbReference type="PANTHER" id="PTHR31118:SF12">
    <property type="entry name" value="CYCLASE-LIKE PROTEIN 2"/>
    <property type="match status" value="1"/>
</dbReference>
<dbReference type="OrthoDB" id="9777007at2"/>
<keyword evidence="3" id="KW-1185">Reference proteome</keyword>
<dbReference type="Gene3D" id="3.50.30.50">
    <property type="entry name" value="Putative cyclase"/>
    <property type="match status" value="1"/>
</dbReference>
<dbReference type="SUPFAM" id="SSF102198">
    <property type="entry name" value="Putative cyclase"/>
    <property type="match status" value="1"/>
</dbReference>
<dbReference type="GO" id="GO:0004061">
    <property type="term" value="F:arylformamidase activity"/>
    <property type="evidence" value="ECO:0007669"/>
    <property type="project" value="InterPro"/>
</dbReference>
<accession>A0A1I4AFW7</accession>
<dbReference type="AlphaFoldDB" id="A0A1I4AFW7"/>
<dbReference type="InterPro" id="IPR007325">
    <property type="entry name" value="KFase/CYL"/>
</dbReference>
<dbReference type="GO" id="GO:0019441">
    <property type="term" value="P:L-tryptophan catabolic process to kynurenine"/>
    <property type="evidence" value="ECO:0007669"/>
    <property type="project" value="InterPro"/>
</dbReference>
<feature type="signal peptide" evidence="1">
    <location>
        <begin position="1"/>
        <end position="39"/>
    </location>
</feature>
<organism evidence="2 3">
    <name type="scientific">Falsiroseomonas stagni DSM 19981</name>
    <dbReference type="NCBI Taxonomy" id="1123062"/>
    <lineage>
        <taxon>Bacteria</taxon>
        <taxon>Pseudomonadati</taxon>
        <taxon>Pseudomonadota</taxon>
        <taxon>Alphaproteobacteria</taxon>
        <taxon>Acetobacterales</taxon>
        <taxon>Roseomonadaceae</taxon>
        <taxon>Falsiroseomonas</taxon>
    </lineage>
</organism>
<evidence type="ECO:0000256" key="1">
    <source>
        <dbReference type="SAM" id="SignalP"/>
    </source>
</evidence>
<gene>
    <name evidence="2" type="ORF">SAMN02745775_103406</name>
</gene>
<dbReference type="EMBL" id="FOSQ01000003">
    <property type="protein sequence ID" value="SFK54947.1"/>
    <property type="molecule type" value="Genomic_DNA"/>
</dbReference>
<evidence type="ECO:0000313" key="3">
    <source>
        <dbReference type="Proteomes" id="UP000199473"/>
    </source>
</evidence>
<dbReference type="PANTHER" id="PTHR31118">
    <property type="entry name" value="CYCLASE-LIKE PROTEIN 2"/>
    <property type="match status" value="1"/>
</dbReference>
<dbReference type="RefSeq" id="WP_092959734.1">
    <property type="nucleotide sequence ID" value="NZ_FOSQ01000003.1"/>
</dbReference>
<feature type="chain" id="PRO_5011739255" evidence="1">
    <location>
        <begin position="40"/>
        <end position="272"/>
    </location>
</feature>
<dbReference type="PROSITE" id="PS51318">
    <property type="entry name" value="TAT"/>
    <property type="match status" value="1"/>
</dbReference>
<reference evidence="2 3" key="1">
    <citation type="submission" date="2016-10" db="EMBL/GenBank/DDBJ databases">
        <authorList>
            <person name="de Groot N.N."/>
        </authorList>
    </citation>
    <scope>NUCLEOTIDE SEQUENCE [LARGE SCALE GENOMIC DNA]</scope>
    <source>
        <strain evidence="2 3">DSM 19981</strain>
    </source>
</reference>
<dbReference type="STRING" id="1123062.SAMN02745775_103406"/>
<dbReference type="InterPro" id="IPR037175">
    <property type="entry name" value="KFase_sf"/>
</dbReference>
<keyword evidence="1" id="KW-0732">Signal</keyword>
<sequence>MCDACVMGVVSRRLGRRGVMAAVAAGVAAMGLSANPAGAQAVRSAPVTRVVDLTHTLHPAFPTFGGTPAIEIEKVLSFARDGYNINKLTYTEHVGTHFDAPIHFTAAGATVDALPVASLVCPLFVLDVTAKAAADPDYQATPEDLFALEASAGRLPAGACLALRSGWDAHVAGPMFRNAGAGGAMRFPGFRPDLVPLLLERGVAGVAVDTLSLDHGGSSTFAFHTGWLGAGRWGVECVAGLRDLPVSGATLVAGAPKIAGGTGGPGRVVALV</sequence>
<evidence type="ECO:0000313" key="2">
    <source>
        <dbReference type="EMBL" id="SFK54947.1"/>
    </source>
</evidence>
<protein>
    <submittedName>
        <fullName evidence="2">Kynurenine formamidase</fullName>
    </submittedName>
</protein>